<evidence type="ECO:0000313" key="2">
    <source>
        <dbReference type="EMBL" id="UQF77777.1"/>
    </source>
</evidence>
<dbReference type="EMBL" id="CP097092">
    <property type="protein sequence ID" value="UQF77777.1"/>
    <property type="molecule type" value="Genomic_DNA"/>
</dbReference>
<gene>
    <name evidence="2" type="ORF">M3I19_05680</name>
</gene>
<protein>
    <submittedName>
        <fullName evidence="2">Uncharacterized protein</fullName>
    </submittedName>
</protein>
<organism evidence="2 3">
    <name type="scientific">Lancefieldella parvula</name>
    <dbReference type="NCBI Taxonomy" id="1382"/>
    <lineage>
        <taxon>Bacteria</taxon>
        <taxon>Bacillati</taxon>
        <taxon>Actinomycetota</taxon>
        <taxon>Coriobacteriia</taxon>
        <taxon>Coriobacteriales</taxon>
        <taxon>Atopobiaceae</taxon>
        <taxon>Lancefieldella</taxon>
    </lineage>
</organism>
<evidence type="ECO:0000313" key="3">
    <source>
        <dbReference type="Proteomes" id="UP000831562"/>
    </source>
</evidence>
<evidence type="ECO:0000256" key="1">
    <source>
        <dbReference type="SAM" id="MobiDB-lite"/>
    </source>
</evidence>
<sequence>MSKNLMEILKSSGYPNLQTADFSLAGFDAYINNRQKSTQGKGYRSYINSCVTLALYKILFESAVHNPGFVIIDTPLNGLDDPQEISDDATSELHNFRDILQHAFYQTLIRLAEYGQIIVMDNNKNLPELPSLEGKCDLIEFTKSTKRGRYGLLEGKTQDDFQDQEYVENEIQDEETTDQEGSETEKVEVDD</sequence>
<dbReference type="AlphaFoldDB" id="A0A9E7AIK8"/>
<dbReference type="Proteomes" id="UP000831562">
    <property type="component" value="Chromosome"/>
</dbReference>
<proteinExistence type="predicted"/>
<feature type="compositionally biased region" description="Acidic residues" evidence="1">
    <location>
        <begin position="171"/>
        <end position="182"/>
    </location>
</feature>
<reference evidence="2" key="1">
    <citation type="submission" date="2022-05" db="EMBL/GenBank/DDBJ databases">
        <title>Using nanopore sequencing to obtain complete genomes from saliva samples.</title>
        <authorList>
            <person name="Baker J.L."/>
        </authorList>
    </citation>
    <scope>NUCLEOTIDE SEQUENCE</scope>
    <source>
        <strain evidence="2">JCVI-JB-Lp32</strain>
    </source>
</reference>
<accession>A0A9E7AIK8</accession>
<feature type="region of interest" description="Disordered" evidence="1">
    <location>
        <begin position="171"/>
        <end position="191"/>
    </location>
</feature>
<name>A0A9E7AIK8_9ACTN</name>